<dbReference type="EnsemblPlants" id="AVESA.00010b.r2.4CG1277320.1">
    <property type="protein sequence ID" value="AVESA.00010b.r2.4CG1277320.1.CDS.1"/>
    <property type="gene ID" value="AVESA.00010b.r2.4CG1277320"/>
</dbReference>
<name>A0ACD5WUJ0_AVESA</name>
<protein>
    <submittedName>
        <fullName evidence="1">Uncharacterized protein</fullName>
    </submittedName>
</protein>
<evidence type="ECO:0000313" key="1">
    <source>
        <dbReference type="EnsemblPlants" id="AVESA.00010b.r2.4CG1277320.1.CDS.1"/>
    </source>
</evidence>
<accession>A0ACD5WUJ0</accession>
<proteinExistence type="predicted"/>
<organism evidence="1 2">
    <name type="scientific">Avena sativa</name>
    <name type="common">Oat</name>
    <dbReference type="NCBI Taxonomy" id="4498"/>
    <lineage>
        <taxon>Eukaryota</taxon>
        <taxon>Viridiplantae</taxon>
        <taxon>Streptophyta</taxon>
        <taxon>Embryophyta</taxon>
        <taxon>Tracheophyta</taxon>
        <taxon>Spermatophyta</taxon>
        <taxon>Magnoliopsida</taxon>
        <taxon>Liliopsida</taxon>
        <taxon>Poales</taxon>
        <taxon>Poaceae</taxon>
        <taxon>BOP clade</taxon>
        <taxon>Pooideae</taxon>
        <taxon>Poodae</taxon>
        <taxon>Poeae</taxon>
        <taxon>Poeae Chloroplast Group 1 (Aveneae type)</taxon>
        <taxon>Aveninae</taxon>
        <taxon>Avena</taxon>
    </lineage>
</organism>
<dbReference type="Proteomes" id="UP001732700">
    <property type="component" value="Chromosome 4C"/>
</dbReference>
<reference evidence="1" key="1">
    <citation type="submission" date="2021-05" db="EMBL/GenBank/DDBJ databases">
        <authorList>
            <person name="Scholz U."/>
            <person name="Mascher M."/>
            <person name="Fiebig A."/>
        </authorList>
    </citation>
    <scope>NUCLEOTIDE SEQUENCE [LARGE SCALE GENOMIC DNA]</scope>
</reference>
<evidence type="ECO:0000313" key="2">
    <source>
        <dbReference type="Proteomes" id="UP001732700"/>
    </source>
</evidence>
<reference evidence="1" key="2">
    <citation type="submission" date="2025-09" db="UniProtKB">
        <authorList>
            <consortium name="EnsemblPlants"/>
        </authorList>
    </citation>
    <scope>IDENTIFICATION</scope>
</reference>
<keyword evidence="2" id="KW-1185">Reference proteome</keyword>
<sequence length="197" mass="21879">MASSELLERRTFKATTSYSNGPAHAADEATGVTDDDEELTEQHDLVRLLPHDVIADVFGRVPLRLQGLARRHRCPPPPARGPAPSLVSRHICPLLLPQAPRTLGPSLLQGHRRNHRQFPNTDTSIKATDPCITDYDIEDHCNGLLLLGKYVLNPATWRWVPSPPCPPYLHHVVVHTEDYAGTTFSKYLALDPTVSPH</sequence>